<evidence type="ECO:0000256" key="4">
    <source>
        <dbReference type="ARBA" id="ARBA00023139"/>
    </source>
</evidence>
<dbReference type="Pfam" id="PF01547">
    <property type="entry name" value="SBP_bac_1"/>
    <property type="match status" value="1"/>
</dbReference>
<protein>
    <submittedName>
        <fullName evidence="7">Extracellular solute-binding protein</fullName>
    </submittedName>
</protein>
<dbReference type="Gene3D" id="3.40.190.10">
    <property type="entry name" value="Periplasmic binding protein-like II"/>
    <property type="match status" value="3"/>
</dbReference>
<dbReference type="InterPro" id="IPR006059">
    <property type="entry name" value="SBP"/>
</dbReference>
<keyword evidence="4" id="KW-0564">Palmitate</keyword>
<dbReference type="PANTHER" id="PTHR43649">
    <property type="entry name" value="ARABINOSE-BINDING PROTEIN-RELATED"/>
    <property type="match status" value="1"/>
</dbReference>
<name>A0A9J6ZI79_9BACL</name>
<proteinExistence type="predicted"/>
<dbReference type="SUPFAM" id="SSF53850">
    <property type="entry name" value="Periplasmic binding protein-like II"/>
    <property type="match status" value="1"/>
</dbReference>
<reference evidence="7" key="1">
    <citation type="submission" date="2022-05" db="EMBL/GenBank/DDBJ databases">
        <title>Novel bacterial taxa in a minimal lignocellulolytic consortium and its capacity to transform plastics disclosed by genome-resolved metagenomics.</title>
        <authorList>
            <person name="Rodriguez C.A.D."/>
            <person name="Diaz-Garcia L."/>
            <person name="Herrera K."/>
            <person name="Tarazona N.A."/>
            <person name="Sproer C."/>
            <person name="Overmann J."/>
            <person name="Jimenez D.J."/>
        </authorList>
    </citation>
    <scope>NUCLEOTIDE SEQUENCE</scope>
    <source>
        <strain evidence="7">MAG5</strain>
    </source>
</reference>
<evidence type="ECO:0000256" key="1">
    <source>
        <dbReference type="ARBA" id="ARBA00022475"/>
    </source>
</evidence>
<dbReference type="KEGG" id="plig:NAG76_05790"/>
<dbReference type="CDD" id="cd13580">
    <property type="entry name" value="PBP2_AlgQ_like_1"/>
    <property type="match status" value="1"/>
</dbReference>
<dbReference type="PROSITE" id="PS51257">
    <property type="entry name" value="PROKAR_LIPOPROTEIN"/>
    <property type="match status" value="1"/>
</dbReference>
<accession>A0A9J6ZI79</accession>
<feature type="signal peptide" evidence="6">
    <location>
        <begin position="1"/>
        <end position="23"/>
    </location>
</feature>
<dbReference type="Proteomes" id="UP001056756">
    <property type="component" value="Chromosome"/>
</dbReference>
<dbReference type="PANTHER" id="PTHR43649:SF33">
    <property type="entry name" value="POLYGALACTURONAN_RHAMNOGALACTURONAN-BINDING PROTEIN YTCQ"/>
    <property type="match status" value="1"/>
</dbReference>
<organism evidence="7 8">
    <name type="scientific">Candidatus Pristimantibacillus lignocellulolyticus</name>
    <dbReference type="NCBI Taxonomy" id="2994561"/>
    <lineage>
        <taxon>Bacteria</taxon>
        <taxon>Bacillati</taxon>
        <taxon>Bacillota</taxon>
        <taxon>Bacilli</taxon>
        <taxon>Bacillales</taxon>
        <taxon>Paenibacillaceae</taxon>
        <taxon>Candidatus Pristimantibacillus</taxon>
    </lineage>
</organism>
<evidence type="ECO:0000313" key="8">
    <source>
        <dbReference type="Proteomes" id="UP001056756"/>
    </source>
</evidence>
<evidence type="ECO:0000313" key="7">
    <source>
        <dbReference type="EMBL" id="URN95756.1"/>
    </source>
</evidence>
<dbReference type="InterPro" id="IPR050490">
    <property type="entry name" value="Bact_solute-bd_prot1"/>
</dbReference>
<evidence type="ECO:0000256" key="6">
    <source>
        <dbReference type="SAM" id="SignalP"/>
    </source>
</evidence>
<evidence type="ECO:0000256" key="2">
    <source>
        <dbReference type="ARBA" id="ARBA00022729"/>
    </source>
</evidence>
<evidence type="ECO:0000256" key="3">
    <source>
        <dbReference type="ARBA" id="ARBA00023136"/>
    </source>
</evidence>
<dbReference type="AlphaFoldDB" id="A0A9J6ZI79"/>
<dbReference type="EMBL" id="CP097899">
    <property type="protein sequence ID" value="URN95756.1"/>
    <property type="molecule type" value="Genomic_DNA"/>
</dbReference>
<keyword evidence="3" id="KW-0472">Membrane</keyword>
<keyword evidence="5" id="KW-0449">Lipoprotein</keyword>
<evidence type="ECO:0000256" key="5">
    <source>
        <dbReference type="ARBA" id="ARBA00023288"/>
    </source>
</evidence>
<feature type="chain" id="PRO_5039926901" evidence="6">
    <location>
        <begin position="24"/>
        <end position="548"/>
    </location>
</feature>
<keyword evidence="2 6" id="KW-0732">Signal</keyword>
<gene>
    <name evidence="7" type="ORF">NAG76_05790</name>
</gene>
<keyword evidence="1" id="KW-1003">Cell membrane</keyword>
<sequence length="548" mass="61131">MVFGTKMKAVLLIAMCTTLVACSSGGNGKGNKEVVEKTPVVAADPFGRFEETITVSLGKAMSVDIELPPGDTQENNEYVRFIEEELNVKFNYDWQTADGDPYKQKMDLVIVSESVPDVMLVDEAQLKLLVDADLIADLTDVYEANISPELREVFESTKELSLASATFDGKLMAVPNSSPGADAMNTLFIRKDWLDAVGLPVPKTLEDIEVAARAFIDNNLGGGNNQTIGLVGQQDIVNIGNSIFGFDTIFSYFDAYPELWVKNDDGTVEYGSIQPETKVALAKLRDMYANGVIHREFVAETGSSGREKIISGRAGMFFGPFWMPSWIMIDNLKLDPKAEWVTVAVPLDKEGKFKTHTMSPTSSYLAVSKKMANPEAVIRILNHEYIIDQTRGNEFYIDQNVRYNRVNLPFGHMMAPFDEKEIAVVKVDEVLAGTREYDTLLAHEKIQYDRIVYNNENPKKDLLAWASSITVDTTRGMIQSNVEKVTGAFYGKTTTMNRKWVNLKKLEDETFIQIIMGDKPIDAFDQFVADWKKQGGDEITSEVNEAVK</sequence>